<dbReference type="Pfam" id="PF03466">
    <property type="entry name" value="LysR_substrate"/>
    <property type="match status" value="1"/>
</dbReference>
<dbReference type="SUPFAM" id="SSF53850">
    <property type="entry name" value="Periplasmic binding protein-like II"/>
    <property type="match status" value="1"/>
</dbReference>
<evidence type="ECO:0000313" key="7">
    <source>
        <dbReference type="Proteomes" id="UP000192342"/>
    </source>
</evidence>
<feature type="domain" description="HTH lysR-type" evidence="5">
    <location>
        <begin position="1"/>
        <end position="58"/>
    </location>
</feature>
<dbReference type="InterPro" id="IPR036388">
    <property type="entry name" value="WH-like_DNA-bd_sf"/>
</dbReference>
<dbReference type="AlphaFoldDB" id="A0A1Y1SBM3"/>
<evidence type="ECO:0000256" key="3">
    <source>
        <dbReference type="ARBA" id="ARBA00023125"/>
    </source>
</evidence>
<organism evidence="6 7">
    <name type="scientific">Oceanococcus atlanticus</name>
    <dbReference type="NCBI Taxonomy" id="1317117"/>
    <lineage>
        <taxon>Bacteria</taxon>
        <taxon>Pseudomonadati</taxon>
        <taxon>Pseudomonadota</taxon>
        <taxon>Gammaproteobacteria</taxon>
        <taxon>Chromatiales</taxon>
        <taxon>Oceanococcaceae</taxon>
        <taxon>Oceanococcus</taxon>
    </lineage>
</organism>
<dbReference type="RefSeq" id="WP_083562045.1">
    <property type="nucleotide sequence ID" value="NZ_AQQV01000003.1"/>
</dbReference>
<evidence type="ECO:0000256" key="2">
    <source>
        <dbReference type="ARBA" id="ARBA00023015"/>
    </source>
</evidence>
<evidence type="ECO:0000256" key="1">
    <source>
        <dbReference type="ARBA" id="ARBA00009437"/>
    </source>
</evidence>
<dbReference type="STRING" id="1317117.ATO7_12013"/>
<keyword evidence="3" id="KW-0238">DNA-binding</keyword>
<accession>A0A1Y1SBM3</accession>
<dbReference type="InterPro" id="IPR036390">
    <property type="entry name" value="WH_DNA-bd_sf"/>
</dbReference>
<dbReference type="EMBL" id="AQQV01000003">
    <property type="protein sequence ID" value="ORE86018.1"/>
    <property type="molecule type" value="Genomic_DNA"/>
</dbReference>
<evidence type="ECO:0000256" key="4">
    <source>
        <dbReference type="ARBA" id="ARBA00023163"/>
    </source>
</evidence>
<dbReference type="FunFam" id="1.10.10.10:FF:000001">
    <property type="entry name" value="LysR family transcriptional regulator"/>
    <property type="match status" value="1"/>
</dbReference>
<comment type="caution">
    <text evidence="6">The sequence shown here is derived from an EMBL/GenBank/DDBJ whole genome shotgun (WGS) entry which is preliminary data.</text>
</comment>
<dbReference type="SUPFAM" id="SSF46785">
    <property type="entry name" value="Winged helix' DNA-binding domain"/>
    <property type="match status" value="1"/>
</dbReference>
<dbReference type="PANTHER" id="PTHR30126:SF81">
    <property type="entry name" value="HTH-TYPE TRANSCRIPTIONAL REGULATOR ILVY"/>
    <property type="match status" value="1"/>
</dbReference>
<dbReference type="PRINTS" id="PR00039">
    <property type="entry name" value="HTHLYSR"/>
</dbReference>
<evidence type="ECO:0000313" key="6">
    <source>
        <dbReference type="EMBL" id="ORE86018.1"/>
    </source>
</evidence>
<dbReference type="InterPro" id="IPR000847">
    <property type="entry name" value="LysR_HTH_N"/>
</dbReference>
<dbReference type="Pfam" id="PF00126">
    <property type="entry name" value="HTH_1"/>
    <property type="match status" value="1"/>
</dbReference>
<protein>
    <submittedName>
        <fullName evidence="6">LysR family transcriptional regulator</fullName>
    </submittedName>
</protein>
<dbReference type="Gene3D" id="1.10.10.10">
    <property type="entry name" value="Winged helix-like DNA-binding domain superfamily/Winged helix DNA-binding domain"/>
    <property type="match status" value="1"/>
</dbReference>
<dbReference type="Proteomes" id="UP000192342">
    <property type="component" value="Unassembled WGS sequence"/>
</dbReference>
<keyword evidence="4" id="KW-0804">Transcription</keyword>
<proteinExistence type="inferred from homology"/>
<keyword evidence="7" id="KW-1185">Reference proteome</keyword>
<dbReference type="InterPro" id="IPR005119">
    <property type="entry name" value="LysR_subst-bd"/>
</dbReference>
<keyword evidence="2" id="KW-0805">Transcription regulation</keyword>
<name>A0A1Y1SBM3_9GAMM</name>
<dbReference type="GO" id="GO:0003700">
    <property type="term" value="F:DNA-binding transcription factor activity"/>
    <property type="evidence" value="ECO:0007669"/>
    <property type="project" value="InterPro"/>
</dbReference>
<reference evidence="6 7" key="1">
    <citation type="submission" date="2013-04" db="EMBL/GenBank/DDBJ databases">
        <title>Oceanococcus atlanticus 22II-S10r2 Genome Sequencing.</title>
        <authorList>
            <person name="Lai Q."/>
            <person name="Li G."/>
            <person name="Shao Z."/>
        </authorList>
    </citation>
    <scope>NUCLEOTIDE SEQUENCE [LARGE SCALE GENOMIC DNA]</scope>
    <source>
        <strain evidence="6 7">22II-S10r2</strain>
    </source>
</reference>
<gene>
    <name evidence="6" type="ORF">ATO7_12013</name>
</gene>
<evidence type="ECO:0000259" key="5">
    <source>
        <dbReference type="PROSITE" id="PS50931"/>
    </source>
</evidence>
<dbReference type="OrthoDB" id="9803735at2"/>
<dbReference type="PANTHER" id="PTHR30126">
    <property type="entry name" value="HTH-TYPE TRANSCRIPTIONAL REGULATOR"/>
    <property type="match status" value="1"/>
</dbReference>
<dbReference type="GO" id="GO:0000976">
    <property type="term" value="F:transcription cis-regulatory region binding"/>
    <property type="evidence" value="ECO:0007669"/>
    <property type="project" value="TreeGrafter"/>
</dbReference>
<sequence length="292" mass="32070">MDTLALKTFVDIAHTGSFSASAERLHISQPAVSKRIAALEQQVGHKLLDRVGRRVMLTEAGHNLLPHAQQVLMTLDDATRSLSRLHNNVSGRLSIGTSHHIGLHRLPPVLRQFTQQFADVDLDIHFMDSEQACEGVLDGALEMAVVTLPPDPDPRLTTQLLWPDPLDVIVGPAHPLAGRSEVKLTTLASYPAVLPDAQTYTHRIIQDALQRVNTQLHVRLATNYLETIKMLVNIGLGWSVLPRAMIDKDIVALRVPGLAMQRELGSVRHRDRATSAAASAFMRTASTCAQDQ</sequence>
<dbReference type="Gene3D" id="3.40.190.290">
    <property type="match status" value="1"/>
</dbReference>
<comment type="similarity">
    <text evidence="1">Belongs to the LysR transcriptional regulatory family.</text>
</comment>
<dbReference type="PROSITE" id="PS50931">
    <property type="entry name" value="HTH_LYSR"/>
    <property type="match status" value="1"/>
</dbReference>
<dbReference type="CDD" id="cd05466">
    <property type="entry name" value="PBP2_LTTR_substrate"/>
    <property type="match status" value="1"/>
</dbReference>